<dbReference type="SUPFAM" id="SSF47413">
    <property type="entry name" value="lambda repressor-like DNA-binding domains"/>
    <property type="match status" value="1"/>
</dbReference>
<comment type="caution">
    <text evidence="3">The sequence shown here is derived from an EMBL/GenBank/DDBJ whole genome shotgun (WGS) entry which is preliminary data.</text>
</comment>
<dbReference type="Proteomes" id="UP000524237">
    <property type="component" value="Unassembled WGS sequence"/>
</dbReference>
<dbReference type="Pfam" id="PF01381">
    <property type="entry name" value="HTH_3"/>
    <property type="match status" value="1"/>
</dbReference>
<protein>
    <submittedName>
        <fullName evidence="3">Transcriptional regulator with XRE-family HTH domain</fullName>
    </submittedName>
</protein>
<feature type="domain" description="HTH cro/C1-type" evidence="2">
    <location>
        <begin position="19"/>
        <end position="71"/>
    </location>
</feature>
<dbReference type="CDD" id="cd00093">
    <property type="entry name" value="HTH_XRE"/>
    <property type="match status" value="1"/>
</dbReference>
<feature type="compositionally biased region" description="Basic residues" evidence="1">
    <location>
        <begin position="94"/>
        <end position="107"/>
    </location>
</feature>
<dbReference type="Gene3D" id="1.10.260.40">
    <property type="entry name" value="lambda repressor-like DNA-binding domains"/>
    <property type="match status" value="1"/>
</dbReference>
<dbReference type="AlphaFoldDB" id="A0A7W3JT94"/>
<proteinExistence type="predicted"/>
<dbReference type="GO" id="GO:0003677">
    <property type="term" value="F:DNA binding"/>
    <property type="evidence" value="ECO:0007669"/>
    <property type="project" value="InterPro"/>
</dbReference>
<dbReference type="RefSeq" id="WP_182484131.1">
    <property type="nucleotide sequence ID" value="NZ_JACGWU010000001.1"/>
</dbReference>
<dbReference type="SMART" id="SM00530">
    <property type="entry name" value="HTH_XRE"/>
    <property type="match status" value="1"/>
</dbReference>
<keyword evidence="4" id="KW-1185">Reference proteome</keyword>
<dbReference type="EMBL" id="JACGWU010000001">
    <property type="protein sequence ID" value="MBA8828755.1"/>
    <property type="molecule type" value="Genomic_DNA"/>
</dbReference>
<evidence type="ECO:0000259" key="2">
    <source>
        <dbReference type="PROSITE" id="PS50943"/>
    </source>
</evidence>
<sequence>MSYVNRSTVEWQSAIGENIRDARIAREMDQQTLADRASVNRVTLSRLENGDTTTVATLIKVIRALGREDWFDSLDETGGGLSPLALARQESREPKKRQRVSRKVQAS</sequence>
<evidence type="ECO:0000313" key="4">
    <source>
        <dbReference type="Proteomes" id="UP000524237"/>
    </source>
</evidence>
<evidence type="ECO:0000313" key="3">
    <source>
        <dbReference type="EMBL" id="MBA8828755.1"/>
    </source>
</evidence>
<dbReference type="InterPro" id="IPR001387">
    <property type="entry name" value="Cro/C1-type_HTH"/>
</dbReference>
<accession>A0A7W3JT94</accession>
<dbReference type="PROSITE" id="PS50943">
    <property type="entry name" value="HTH_CROC1"/>
    <property type="match status" value="1"/>
</dbReference>
<organism evidence="3 4">
    <name type="scientific">Alpinimonas psychrophila</name>
    <dbReference type="NCBI Taxonomy" id="748908"/>
    <lineage>
        <taxon>Bacteria</taxon>
        <taxon>Bacillati</taxon>
        <taxon>Actinomycetota</taxon>
        <taxon>Actinomycetes</taxon>
        <taxon>Micrococcales</taxon>
        <taxon>Microbacteriaceae</taxon>
        <taxon>Alpinimonas</taxon>
    </lineage>
</organism>
<name>A0A7W3JT94_9MICO</name>
<dbReference type="InterPro" id="IPR010982">
    <property type="entry name" value="Lambda_DNA-bd_dom_sf"/>
</dbReference>
<feature type="region of interest" description="Disordered" evidence="1">
    <location>
        <begin position="82"/>
        <end position="107"/>
    </location>
</feature>
<evidence type="ECO:0000256" key="1">
    <source>
        <dbReference type="SAM" id="MobiDB-lite"/>
    </source>
</evidence>
<reference evidence="3 4" key="1">
    <citation type="submission" date="2020-07" db="EMBL/GenBank/DDBJ databases">
        <title>Sequencing the genomes of 1000 actinobacteria strains.</title>
        <authorList>
            <person name="Klenk H.-P."/>
        </authorList>
    </citation>
    <scope>NUCLEOTIDE SEQUENCE [LARGE SCALE GENOMIC DNA]</scope>
    <source>
        <strain evidence="3 4">DSM 23737</strain>
    </source>
</reference>
<gene>
    <name evidence="3" type="ORF">FB555_000826</name>
</gene>